<organism evidence="2 3">
    <name type="scientific">Mesorhizobium hungaricum</name>
    <dbReference type="NCBI Taxonomy" id="1566387"/>
    <lineage>
        <taxon>Bacteria</taxon>
        <taxon>Pseudomonadati</taxon>
        <taxon>Pseudomonadota</taxon>
        <taxon>Alphaproteobacteria</taxon>
        <taxon>Hyphomicrobiales</taxon>
        <taxon>Phyllobacteriaceae</taxon>
        <taxon>Mesorhizobium</taxon>
    </lineage>
</organism>
<keyword evidence="3" id="KW-1185">Reference proteome</keyword>
<reference evidence="2 3" key="1">
    <citation type="submission" date="2016-08" db="EMBL/GenBank/DDBJ databases">
        <title>Whole genome sequence of Mesorhizobium sp. strain UASWS1009 isolated from industrial sewage.</title>
        <authorList>
            <person name="Crovadore J."/>
            <person name="Calmin G."/>
            <person name="Chablais R."/>
            <person name="Cochard B."/>
            <person name="Lefort F."/>
        </authorList>
    </citation>
    <scope>NUCLEOTIDE SEQUENCE [LARGE SCALE GENOMIC DNA]</scope>
    <source>
        <strain evidence="2 3">UASWS1009</strain>
    </source>
</reference>
<dbReference type="EMBL" id="MDEO01000036">
    <property type="protein sequence ID" value="OCX13765.1"/>
    <property type="molecule type" value="Genomic_DNA"/>
</dbReference>
<evidence type="ECO:0000256" key="1">
    <source>
        <dbReference type="SAM" id="SignalP"/>
    </source>
</evidence>
<feature type="chain" id="PRO_5008659314" description="Lipoprotein" evidence="1">
    <location>
        <begin position="21"/>
        <end position="114"/>
    </location>
</feature>
<accession>A0A1C2DGH1</accession>
<comment type="caution">
    <text evidence="2">The sequence shown here is derived from an EMBL/GenBank/DDBJ whole genome shotgun (WGS) entry which is preliminary data.</text>
</comment>
<sequence length="114" mass="12208">MVPRTSALVLLLLLAGCAGDYSLVSRQDADLQSSLQYDKVECKQLIAQRDGLAKANGLTSNAKPVFAETPLGLGPVLPDIRSAKRQSSDKASAQIDAMNRSLIRRQCIPKPATT</sequence>
<gene>
    <name evidence="2" type="ORF">QV13_26190</name>
</gene>
<dbReference type="PROSITE" id="PS51257">
    <property type="entry name" value="PROKAR_LIPOPROTEIN"/>
    <property type="match status" value="1"/>
</dbReference>
<evidence type="ECO:0008006" key="4">
    <source>
        <dbReference type="Google" id="ProtNLM"/>
    </source>
</evidence>
<protein>
    <recommendedName>
        <fullName evidence="4">Lipoprotein</fullName>
    </recommendedName>
</protein>
<evidence type="ECO:0000313" key="2">
    <source>
        <dbReference type="EMBL" id="OCX13765.1"/>
    </source>
</evidence>
<dbReference type="AlphaFoldDB" id="A0A1C2DGH1"/>
<dbReference type="Proteomes" id="UP000094412">
    <property type="component" value="Unassembled WGS sequence"/>
</dbReference>
<name>A0A1C2DGH1_9HYPH</name>
<feature type="signal peptide" evidence="1">
    <location>
        <begin position="1"/>
        <end position="20"/>
    </location>
</feature>
<evidence type="ECO:0000313" key="3">
    <source>
        <dbReference type="Proteomes" id="UP000094412"/>
    </source>
</evidence>
<dbReference type="RefSeq" id="WP_024923353.1">
    <property type="nucleotide sequence ID" value="NZ_MDEO01000036.1"/>
</dbReference>
<keyword evidence="1" id="KW-0732">Signal</keyword>
<dbReference type="OrthoDB" id="8092208at2"/>
<proteinExistence type="predicted"/>